<evidence type="ECO:0000256" key="2">
    <source>
        <dbReference type="SAM" id="MobiDB-lite"/>
    </source>
</evidence>
<dbReference type="EMBL" id="CAJHNH020000433">
    <property type="protein sequence ID" value="CAG5117639.1"/>
    <property type="molecule type" value="Genomic_DNA"/>
</dbReference>
<feature type="region of interest" description="Disordered" evidence="2">
    <location>
        <begin position="555"/>
        <end position="615"/>
    </location>
</feature>
<feature type="coiled-coil region" evidence="1">
    <location>
        <begin position="726"/>
        <end position="809"/>
    </location>
</feature>
<dbReference type="GO" id="GO:0010457">
    <property type="term" value="P:centriole-centriole cohesion"/>
    <property type="evidence" value="ECO:0007669"/>
    <property type="project" value="TreeGrafter"/>
</dbReference>
<proteinExistence type="predicted"/>
<keyword evidence="1" id="KW-0175">Coiled coil</keyword>
<evidence type="ECO:0000313" key="4">
    <source>
        <dbReference type="Proteomes" id="UP000678393"/>
    </source>
</evidence>
<feature type="coiled-coil region" evidence="1">
    <location>
        <begin position="464"/>
        <end position="533"/>
    </location>
</feature>
<dbReference type="PANTHER" id="PTHR18957:SF0">
    <property type="entry name" value="CENTLEIN"/>
    <property type="match status" value="1"/>
</dbReference>
<dbReference type="GO" id="GO:0005814">
    <property type="term" value="C:centriole"/>
    <property type="evidence" value="ECO:0007669"/>
    <property type="project" value="TreeGrafter"/>
</dbReference>
<reference evidence="3" key="1">
    <citation type="submission" date="2021-04" db="EMBL/GenBank/DDBJ databases">
        <authorList>
            <consortium name="Molecular Ecology Group"/>
        </authorList>
    </citation>
    <scope>NUCLEOTIDE SEQUENCE</scope>
</reference>
<organism evidence="3 4">
    <name type="scientific">Candidula unifasciata</name>
    <dbReference type="NCBI Taxonomy" id="100452"/>
    <lineage>
        <taxon>Eukaryota</taxon>
        <taxon>Metazoa</taxon>
        <taxon>Spiralia</taxon>
        <taxon>Lophotrochozoa</taxon>
        <taxon>Mollusca</taxon>
        <taxon>Gastropoda</taxon>
        <taxon>Heterobranchia</taxon>
        <taxon>Euthyneura</taxon>
        <taxon>Panpulmonata</taxon>
        <taxon>Eupulmonata</taxon>
        <taxon>Stylommatophora</taxon>
        <taxon>Helicina</taxon>
        <taxon>Helicoidea</taxon>
        <taxon>Geomitridae</taxon>
        <taxon>Candidula</taxon>
    </lineage>
</organism>
<feature type="region of interest" description="Disordered" evidence="2">
    <location>
        <begin position="271"/>
        <end position="295"/>
    </location>
</feature>
<dbReference type="InterPro" id="IPR038810">
    <property type="entry name" value="CNTLN"/>
</dbReference>
<feature type="coiled-coil region" evidence="1">
    <location>
        <begin position="304"/>
        <end position="335"/>
    </location>
</feature>
<evidence type="ECO:0000313" key="3">
    <source>
        <dbReference type="EMBL" id="CAG5117639.1"/>
    </source>
</evidence>
<evidence type="ECO:0000256" key="1">
    <source>
        <dbReference type="SAM" id="Coils"/>
    </source>
</evidence>
<feature type="compositionally biased region" description="Polar residues" evidence="2">
    <location>
        <begin position="598"/>
        <end position="609"/>
    </location>
</feature>
<dbReference type="Gene3D" id="1.10.287.1490">
    <property type="match status" value="1"/>
</dbReference>
<keyword evidence="4" id="KW-1185">Reference proteome</keyword>
<name>A0A8S3YKV2_9EUPU</name>
<comment type="caution">
    <text evidence="3">The sequence shown here is derived from an EMBL/GenBank/DDBJ whole genome shotgun (WGS) entry which is preliminary data.</text>
</comment>
<feature type="coiled-coil region" evidence="1">
    <location>
        <begin position="100"/>
        <end position="147"/>
    </location>
</feature>
<gene>
    <name evidence="3" type="ORF">CUNI_LOCUS3197</name>
</gene>
<feature type="compositionally biased region" description="Basic and acidic residues" evidence="2">
    <location>
        <begin position="271"/>
        <end position="281"/>
    </location>
</feature>
<dbReference type="PANTHER" id="PTHR18957">
    <property type="entry name" value="CENTLEIN"/>
    <property type="match status" value="1"/>
</dbReference>
<dbReference type="Proteomes" id="UP000678393">
    <property type="component" value="Unassembled WGS sequence"/>
</dbReference>
<dbReference type="GO" id="GO:0005813">
    <property type="term" value="C:centrosome"/>
    <property type="evidence" value="ECO:0007669"/>
    <property type="project" value="TreeGrafter"/>
</dbReference>
<protein>
    <submittedName>
        <fullName evidence="3">Uncharacterized protein</fullName>
    </submittedName>
</protein>
<feature type="coiled-coil region" evidence="1">
    <location>
        <begin position="849"/>
        <end position="981"/>
    </location>
</feature>
<feature type="coiled-coil region" evidence="1">
    <location>
        <begin position="19"/>
        <end position="74"/>
    </location>
</feature>
<feature type="non-terminal residue" evidence="3">
    <location>
        <position position="1"/>
    </location>
</feature>
<accession>A0A8S3YKV2</accession>
<dbReference type="AlphaFoldDB" id="A0A8S3YKV2"/>
<feature type="compositionally biased region" description="Acidic residues" evidence="2">
    <location>
        <begin position="585"/>
        <end position="594"/>
    </location>
</feature>
<dbReference type="OrthoDB" id="10011458at2759"/>
<sequence>IRNEENKERSLEETFRKTVESTQKEKYALNRKVAQLTADLEVVKSEKLHAVSRQKILEERIRTLEKEVSNKMVKFDGLVKEVEDSADRLMRYEAQTSHQRRELEFKHQEIENVRRELRELWLAHNQLTEHSGQQADLIRQLQSLQQDTQTMLKNQEDAFCMENSSLQKMFTDVSTRYESAKRTEADLRQQILELKKSLMDKDDIISSLQSQQESVYPSCKHESENRQFGGQLHYSGSFLDILQAVDEAEKQKNAISRTRGRSLNRLFDLDNRNSPDIDMKRTRSLSPPTKDTEPRLEPCDVRKVAQLQKAYDLKVRQLEEMRRAHDKRLQRFQNLQASYRLVREELKSLEFSRGVRPKKPKRADPRSLQKENSDQVWNELAYLKAENRTLQVDTVSLQEEVDLLRVQACHDVAAVHELKMALQSQKEEYEFQLRSLCRKSRDKRETDKQLSLLKSQVHSKTVHIEKLERDIMRAVSQRDDLIQEKSKIISGLTSTQQEASKYRMELADMKHQLQSLRHKLEDVRQKSHDAKVAQDNRNAFYGSDDLVSAVASSLMTKNRRKNHKVPAQQTPLSHSAEDTSGLDNGSDEEWEEVCEPGNSESESQPSSLGKTIAKHSRVKIHRVKGLQPDILNKKTKPHRIPIHRPVRTTANKRISERAAGHTKLPLWISCPVDHGAQREFATSPIAFINPTSSSLSPLTSQPAAFTTTPPPPCLTSAASTNHSARRTAESRSMAALRQRMSRLQQQVSVLKKAKASAAQSEESLRETVDKLKVELSSAYGRLKAAKQHIQKLQVDLEKLQTEKQVLDDGSSSNKADTKTEVSADVQEIKILEAKLKVALNEASKQSVAMKAVKTENESLHDQVKTLHDRINHLERDITQKRNLLESQRVKLKQVQDVSKADAENLEDLQTKQKLLTDTNNKMKVQLESLKNRLTAIMKEKKQYEEKLIKVSLELDLKTKQLQEACTQRVSLETALADLEASAKHQLHGLASQSEAAIDVAREKLFESQTRLTQFYTVLKILTSELLSRVDDARLKFKEVKMAEEQTPREGDLSLQKAQDRARDILNLSYSDLEDIMSADGDRDCQESLSEENKKLDKRWLQKCEKLLDRKGDFVQPLVNLLLQKIDERADLLLKLSS</sequence>